<feature type="region of interest" description="Disordered" evidence="1">
    <location>
        <begin position="117"/>
        <end position="147"/>
    </location>
</feature>
<dbReference type="AlphaFoldDB" id="A0A1Y0NZR6"/>
<evidence type="ECO:0000313" key="2">
    <source>
        <dbReference type="EMBL" id="MBF4272944.1"/>
    </source>
</evidence>
<organism evidence="2 3">
    <name type="scientific">Vibrio anguillarum</name>
    <name type="common">Listonella anguillarum</name>
    <dbReference type="NCBI Taxonomy" id="55601"/>
    <lineage>
        <taxon>Bacteria</taxon>
        <taxon>Pseudomonadati</taxon>
        <taxon>Pseudomonadota</taxon>
        <taxon>Gammaproteobacteria</taxon>
        <taxon>Vibrionales</taxon>
        <taxon>Vibrionaceae</taxon>
        <taxon>Vibrio</taxon>
    </lineage>
</organism>
<accession>A0A1Y0NZR6</accession>
<name>A0A1Y0NZR6_VIBAN</name>
<evidence type="ECO:0000313" key="3">
    <source>
        <dbReference type="Proteomes" id="UP000722957"/>
    </source>
</evidence>
<dbReference type="Pfam" id="PF16459">
    <property type="entry name" value="Phage_TAC_13"/>
    <property type="match status" value="1"/>
</dbReference>
<evidence type="ECO:0000256" key="1">
    <source>
        <dbReference type="SAM" id="MobiDB-lite"/>
    </source>
</evidence>
<evidence type="ECO:0008006" key="4">
    <source>
        <dbReference type="Google" id="ProtNLM"/>
    </source>
</evidence>
<proteinExistence type="predicted"/>
<feature type="compositionally biased region" description="Low complexity" evidence="1">
    <location>
        <begin position="122"/>
        <end position="132"/>
    </location>
</feature>
<comment type="caution">
    <text evidence="2">The sequence shown here is derived from an EMBL/GenBank/DDBJ whole genome shotgun (WGS) entry which is preliminary data.</text>
</comment>
<dbReference type="EMBL" id="RDOM01000033">
    <property type="protein sequence ID" value="MBF4272944.1"/>
    <property type="molecule type" value="Genomic_DNA"/>
</dbReference>
<gene>
    <name evidence="2" type="ORF">EAY07_13035</name>
</gene>
<dbReference type="RefSeq" id="WP_052131885.1">
    <property type="nucleotide sequence ID" value="NZ_CP020534.1"/>
</dbReference>
<dbReference type="Proteomes" id="UP000722957">
    <property type="component" value="Unassembled WGS sequence"/>
</dbReference>
<dbReference type="InterPro" id="IPR024410">
    <property type="entry name" value="Phage_TAC_12"/>
</dbReference>
<sequence>MQQLSIDMLKNAGAFAPAKPERREIKWITDDKKLHEAVIYVRKKSFLTLIEESKTASDSTLAMATRISGSIVDEAGQQIFKAEDIVGNDEHGPICDSLAMSLLNAIYDVNGVGAKADPKPLSQSVSSGKSSSLPELAAPRSKKLSKT</sequence>
<protein>
    <recommendedName>
        <fullName evidence="4">Phage tail protein</fullName>
    </recommendedName>
</protein>
<dbReference type="KEGG" id="vau:VANGNB10_cI1597c"/>
<reference evidence="2 3" key="1">
    <citation type="journal article" date="2021" name="PeerJ">
        <title>Analysis of 44 Vibrio anguillarum genomes reveals high genetic diversity.</title>
        <authorList>
            <person name="Hansen M.J."/>
            <person name="Dalsgaard I."/>
        </authorList>
    </citation>
    <scope>NUCLEOTIDE SEQUENCE [LARGE SCALE GENOMIC DNA]</scope>
    <source>
        <strain evidence="2 3">17-16730-2A</strain>
    </source>
</reference>